<keyword evidence="3" id="KW-1185">Reference proteome</keyword>
<dbReference type="EMBL" id="CCYA01000192">
    <property type="protein sequence ID" value="CEH12989.1"/>
    <property type="molecule type" value="Genomic_DNA"/>
</dbReference>
<evidence type="ECO:0000256" key="1">
    <source>
        <dbReference type="SAM" id="MobiDB-lite"/>
    </source>
</evidence>
<feature type="region of interest" description="Disordered" evidence="1">
    <location>
        <begin position="1"/>
        <end position="41"/>
    </location>
</feature>
<protein>
    <submittedName>
        <fullName evidence="2">UTP4, CIRH1A</fullName>
    </submittedName>
</protein>
<dbReference type="STRING" id="401625.A0A0P1BAI7"/>
<reference evidence="2 3" key="1">
    <citation type="submission" date="2014-09" db="EMBL/GenBank/DDBJ databases">
        <authorList>
            <person name="Magalhaes I.L.F."/>
            <person name="Oliveira U."/>
            <person name="Santos F.R."/>
            <person name="Vidigal T.H.D.A."/>
            <person name="Brescovit A.D."/>
            <person name="Santos A.J."/>
        </authorList>
    </citation>
    <scope>NUCLEOTIDE SEQUENCE [LARGE SCALE GENOMIC DNA]</scope>
</reference>
<evidence type="ECO:0000313" key="3">
    <source>
        <dbReference type="Proteomes" id="UP000054845"/>
    </source>
</evidence>
<proteinExistence type="predicted"/>
<name>A0A0P1BAI7_9BASI</name>
<dbReference type="AlphaFoldDB" id="A0A0P1BAI7"/>
<evidence type="ECO:0000313" key="2">
    <source>
        <dbReference type="EMBL" id="CEH12989.1"/>
    </source>
</evidence>
<accession>A0A0P1BAI7</accession>
<sequence length="130" mass="13497">MSLDVEMADGEAETASSSAAKGQQQQRGLVASSSTSSSSNTLAVHRTRFLDWSPSSITALAFSPSLPHHSLHVRPVLAIGRDNVLAIGRDNGNIDICTWVSENSGGDGDGAARDSSGNAKSWIVDSVSAE</sequence>
<dbReference type="Proteomes" id="UP000054845">
    <property type="component" value="Unassembled WGS sequence"/>
</dbReference>
<organism evidence="2 3">
    <name type="scientific">Ceraceosorus bombacis</name>
    <dbReference type="NCBI Taxonomy" id="401625"/>
    <lineage>
        <taxon>Eukaryota</taxon>
        <taxon>Fungi</taxon>
        <taxon>Dikarya</taxon>
        <taxon>Basidiomycota</taxon>
        <taxon>Ustilaginomycotina</taxon>
        <taxon>Exobasidiomycetes</taxon>
        <taxon>Ceraceosorales</taxon>
        <taxon>Ceraceosoraceae</taxon>
        <taxon>Ceraceosorus</taxon>
    </lineage>
</organism>
<feature type="compositionally biased region" description="Acidic residues" evidence="1">
    <location>
        <begin position="1"/>
        <end position="12"/>
    </location>
</feature>
<dbReference type="OrthoDB" id="8883818at2759"/>